<gene>
    <name evidence="1" type="ORF">BaRGS_00011327</name>
</gene>
<proteinExistence type="predicted"/>
<dbReference type="AlphaFoldDB" id="A0ABD0LDS1"/>
<sequence>NRIEETCAIARRSLEAEGVRQKKHFDKKAKFRTFQKGDRVLLLLPCKTNKLELAWRGPYNVEERVGEADYKIK</sequence>
<evidence type="ECO:0000313" key="2">
    <source>
        <dbReference type="Proteomes" id="UP001519460"/>
    </source>
</evidence>
<protein>
    <submittedName>
        <fullName evidence="1">Uncharacterized protein</fullName>
    </submittedName>
</protein>
<reference evidence="1 2" key="1">
    <citation type="journal article" date="2023" name="Sci. Data">
        <title>Genome assembly of the Korean intertidal mud-creeper Batillaria attramentaria.</title>
        <authorList>
            <person name="Patra A.K."/>
            <person name="Ho P.T."/>
            <person name="Jun S."/>
            <person name="Lee S.J."/>
            <person name="Kim Y."/>
            <person name="Won Y.J."/>
        </authorList>
    </citation>
    <scope>NUCLEOTIDE SEQUENCE [LARGE SCALE GENOMIC DNA]</scope>
    <source>
        <strain evidence="1">Wonlab-2016</strain>
    </source>
</reference>
<comment type="caution">
    <text evidence="1">The sequence shown here is derived from an EMBL/GenBank/DDBJ whole genome shotgun (WGS) entry which is preliminary data.</text>
</comment>
<keyword evidence="2" id="KW-1185">Reference proteome</keyword>
<name>A0ABD0LDS1_9CAEN</name>
<evidence type="ECO:0000313" key="1">
    <source>
        <dbReference type="EMBL" id="KAK7497485.1"/>
    </source>
</evidence>
<dbReference type="EMBL" id="JACVVK020000058">
    <property type="protein sequence ID" value="KAK7497485.1"/>
    <property type="molecule type" value="Genomic_DNA"/>
</dbReference>
<dbReference type="Proteomes" id="UP001519460">
    <property type="component" value="Unassembled WGS sequence"/>
</dbReference>
<feature type="non-terminal residue" evidence="1">
    <location>
        <position position="1"/>
    </location>
</feature>
<feature type="non-terminal residue" evidence="1">
    <location>
        <position position="73"/>
    </location>
</feature>
<accession>A0ABD0LDS1</accession>
<organism evidence="1 2">
    <name type="scientific">Batillaria attramentaria</name>
    <dbReference type="NCBI Taxonomy" id="370345"/>
    <lineage>
        <taxon>Eukaryota</taxon>
        <taxon>Metazoa</taxon>
        <taxon>Spiralia</taxon>
        <taxon>Lophotrochozoa</taxon>
        <taxon>Mollusca</taxon>
        <taxon>Gastropoda</taxon>
        <taxon>Caenogastropoda</taxon>
        <taxon>Sorbeoconcha</taxon>
        <taxon>Cerithioidea</taxon>
        <taxon>Batillariidae</taxon>
        <taxon>Batillaria</taxon>
    </lineage>
</organism>